<dbReference type="HOGENOM" id="CLU_3363960_0_0_7"/>
<keyword evidence="2" id="KW-1185">Reference proteome</keyword>
<dbReference type="EMBL" id="AZHW01001684">
    <property type="protein sequence ID" value="ETW92071.1"/>
    <property type="molecule type" value="Genomic_DNA"/>
</dbReference>
<dbReference type="Proteomes" id="UP000019141">
    <property type="component" value="Unassembled WGS sequence"/>
</dbReference>
<dbReference type="AlphaFoldDB" id="W4L406"/>
<sequence length="35" mass="3518">MIDLVEAAVSVDKDGSLLAFGKGIQVVAGKAKTEG</sequence>
<comment type="caution">
    <text evidence="1">The sequence shown here is derived from an EMBL/GenBank/DDBJ whole genome shotgun (WGS) entry which is preliminary data.</text>
</comment>
<protein>
    <submittedName>
        <fullName evidence="1">Uncharacterized protein</fullName>
    </submittedName>
</protein>
<name>W4L406_ENTF1</name>
<reference evidence="1 2" key="1">
    <citation type="journal article" date="2014" name="Nature">
        <title>An environmental bacterial taxon with a large and distinct metabolic repertoire.</title>
        <authorList>
            <person name="Wilson M.C."/>
            <person name="Mori T."/>
            <person name="Ruckert C."/>
            <person name="Uria A.R."/>
            <person name="Helf M.J."/>
            <person name="Takada K."/>
            <person name="Gernert C."/>
            <person name="Steffens U.A."/>
            <person name="Heycke N."/>
            <person name="Schmitt S."/>
            <person name="Rinke C."/>
            <person name="Helfrich E.J."/>
            <person name="Brachmann A.O."/>
            <person name="Gurgui C."/>
            <person name="Wakimoto T."/>
            <person name="Kracht M."/>
            <person name="Crusemann M."/>
            <person name="Hentschel U."/>
            <person name="Abe I."/>
            <person name="Matsunaga S."/>
            <person name="Kalinowski J."/>
            <person name="Takeyama H."/>
            <person name="Piel J."/>
        </authorList>
    </citation>
    <scope>NUCLEOTIDE SEQUENCE [LARGE SCALE GENOMIC DNA]</scope>
    <source>
        <strain evidence="2">TSY1</strain>
    </source>
</reference>
<gene>
    <name evidence="1" type="ORF">ETSY1_45315</name>
</gene>
<proteinExistence type="predicted"/>
<accession>W4L406</accession>
<evidence type="ECO:0000313" key="1">
    <source>
        <dbReference type="EMBL" id="ETW92071.1"/>
    </source>
</evidence>
<organism evidence="1 2">
    <name type="scientific">Entotheonella factor</name>
    <dbReference type="NCBI Taxonomy" id="1429438"/>
    <lineage>
        <taxon>Bacteria</taxon>
        <taxon>Pseudomonadati</taxon>
        <taxon>Nitrospinota/Tectimicrobiota group</taxon>
        <taxon>Candidatus Tectimicrobiota</taxon>
        <taxon>Candidatus Entotheonellia</taxon>
        <taxon>Candidatus Entotheonellales</taxon>
        <taxon>Candidatus Entotheonellaceae</taxon>
        <taxon>Candidatus Entotheonella</taxon>
    </lineage>
</organism>
<evidence type="ECO:0000313" key="2">
    <source>
        <dbReference type="Proteomes" id="UP000019141"/>
    </source>
</evidence>